<gene>
    <name evidence="2" type="ORF">PHMEG_0007792</name>
</gene>
<dbReference type="EMBL" id="NBNE01000632">
    <property type="protein sequence ID" value="OWZ18164.1"/>
    <property type="molecule type" value="Genomic_DNA"/>
</dbReference>
<keyword evidence="3" id="KW-1185">Reference proteome</keyword>
<dbReference type="Pfam" id="PF21056">
    <property type="entry name" value="ZSWIM1-3_RNaseH-like"/>
    <property type="match status" value="1"/>
</dbReference>
<dbReference type="OrthoDB" id="126190at2759"/>
<organism evidence="2 3">
    <name type="scientific">Phytophthora megakarya</name>
    <dbReference type="NCBI Taxonomy" id="4795"/>
    <lineage>
        <taxon>Eukaryota</taxon>
        <taxon>Sar</taxon>
        <taxon>Stramenopiles</taxon>
        <taxon>Oomycota</taxon>
        <taxon>Peronosporomycetes</taxon>
        <taxon>Peronosporales</taxon>
        <taxon>Peronosporaceae</taxon>
        <taxon>Phytophthora</taxon>
    </lineage>
</organism>
<sequence length="269" mass="30311">MYARLAEAQVSKRKMPTTPTYSADELNELEVERGHFVYNHQVSARAFATYFSPRGVDSALVSARVDGMLAVGAKRTRIYDYLLEHDQNVLQVDVNNLVRAHSAALIGGGDNEATTRELAGFAAVDKENISSVADTAVGQTGVISLATSHMRRVFSRFSELLLVDCRHKTNRYNYQLLTFMCMNEFGEGSVHMDKAICHFKRSHPTKIKLVRVIIVDKDMNEIRVLEEHFPEAQMRSKPEFGKMSTNDARQIDACIHKMVYADSDVSYLI</sequence>
<dbReference type="InterPro" id="IPR048324">
    <property type="entry name" value="ZSWIM1-3_RNaseH-like"/>
</dbReference>
<reference evidence="3" key="1">
    <citation type="submission" date="2017-03" db="EMBL/GenBank/DDBJ databases">
        <title>Phytopthora megakarya and P. palmivora, two closely related causual agents of cacao black pod achieved similar genome size and gene model numbers by different mechanisms.</title>
        <authorList>
            <person name="Ali S."/>
            <person name="Shao J."/>
            <person name="Larry D.J."/>
            <person name="Kronmiller B."/>
            <person name="Shen D."/>
            <person name="Strem M.D."/>
            <person name="Melnick R.L."/>
            <person name="Guiltinan M.J."/>
            <person name="Tyler B.M."/>
            <person name="Meinhardt L.W."/>
            <person name="Bailey B.A."/>
        </authorList>
    </citation>
    <scope>NUCLEOTIDE SEQUENCE [LARGE SCALE GENOMIC DNA]</scope>
    <source>
        <strain evidence="3">zdho120</strain>
    </source>
</reference>
<evidence type="ECO:0000313" key="3">
    <source>
        <dbReference type="Proteomes" id="UP000198211"/>
    </source>
</evidence>
<dbReference type="PANTHER" id="PTHR31569:SF4">
    <property type="entry name" value="SWIM-TYPE DOMAIN-CONTAINING PROTEIN"/>
    <property type="match status" value="1"/>
</dbReference>
<comment type="caution">
    <text evidence="2">The sequence shown here is derived from an EMBL/GenBank/DDBJ whole genome shotgun (WGS) entry which is preliminary data.</text>
</comment>
<accession>A0A225WL53</accession>
<evidence type="ECO:0000259" key="1">
    <source>
        <dbReference type="Pfam" id="PF21056"/>
    </source>
</evidence>
<dbReference type="InterPro" id="IPR052579">
    <property type="entry name" value="Zinc_finger_SWIM"/>
</dbReference>
<proteinExistence type="predicted"/>
<name>A0A225WL53_9STRA</name>
<protein>
    <recommendedName>
        <fullName evidence="1">ZSWIM1/3 RNaseH-like domain-containing protein</fullName>
    </recommendedName>
</protein>
<dbReference type="Proteomes" id="UP000198211">
    <property type="component" value="Unassembled WGS sequence"/>
</dbReference>
<dbReference type="AlphaFoldDB" id="A0A225WL53"/>
<dbReference type="PANTHER" id="PTHR31569">
    <property type="entry name" value="SWIM-TYPE DOMAIN-CONTAINING PROTEIN"/>
    <property type="match status" value="1"/>
</dbReference>
<evidence type="ECO:0000313" key="2">
    <source>
        <dbReference type="EMBL" id="OWZ18164.1"/>
    </source>
</evidence>
<feature type="domain" description="ZSWIM1/3 RNaseH-like" evidence="1">
    <location>
        <begin position="122"/>
        <end position="234"/>
    </location>
</feature>